<gene>
    <name evidence="2" type="ORF">SRO942_LOCUS28158</name>
</gene>
<evidence type="ECO:0000313" key="2">
    <source>
        <dbReference type="EMBL" id="CAF4085430.1"/>
    </source>
</evidence>
<dbReference type="EMBL" id="CAJOBC010029965">
    <property type="protein sequence ID" value="CAF4085430.1"/>
    <property type="molecule type" value="Genomic_DNA"/>
</dbReference>
<dbReference type="InterPro" id="IPR013078">
    <property type="entry name" value="His_Pase_superF_clade-1"/>
</dbReference>
<dbReference type="Pfam" id="PF00300">
    <property type="entry name" value="His_Phos_1"/>
    <property type="match status" value="1"/>
</dbReference>
<evidence type="ECO:0000313" key="3">
    <source>
        <dbReference type="Proteomes" id="UP000681722"/>
    </source>
</evidence>
<feature type="compositionally biased region" description="Polar residues" evidence="1">
    <location>
        <begin position="27"/>
        <end position="36"/>
    </location>
</feature>
<feature type="compositionally biased region" description="Basic and acidic residues" evidence="1">
    <location>
        <begin position="528"/>
        <end position="540"/>
    </location>
</feature>
<feature type="compositionally biased region" description="Polar residues" evidence="1">
    <location>
        <begin position="139"/>
        <end position="149"/>
    </location>
</feature>
<dbReference type="InterPro" id="IPR051710">
    <property type="entry name" value="Phosphatase_SH3-domain"/>
</dbReference>
<dbReference type="PANTHER" id="PTHR16469:SF27">
    <property type="entry name" value="UBIQUITIN-ASSOCIATED AND SH3 DOMAIN-CONTAINING BA-RELATED"/>
    <property type="match status" value="1"/>
</dbReference>
<feature type="compositionally biased region" description="Basic residues" evidence="1">
    <location>
        <begin position="443"/>
        <end position="473"/>
    </location>
</feature>
<dbReference type="SUPFAM" id="SSF53254">
    <property type="entry name" value="Phosphoglycerate mutase-like"/>
    <property type="match status" value="1"/>
</dbReference>
<dbReference type="CDD" id="cd07067">
    <property type="entry name" value="HP_PGM_like"/>
    <property type="match status" value="1"/>
</dbReference>
<reference evidence="2" key="1">
    <citation type="submission" date="2021-02" db="EMBL/GenBank/DDBJ databases">
        <authorList>
            <person name="Nowell W R."/>
        </authorList>
    </citation>
    <scope>NUCLEOTIDE SEQUENCE</scope>
</reference>
<feature type="compositionally biased region" description="Polar residues" evidence="1">
    <location>
        <begin position="43"/>
        <end position="57"/>
    </location>
</feature>
<feature type="compositionally biased region" description="Basic residues" evidence="1">
    <location>
        <begin position="580"/>
        <end position="591"/>
    </location>
</feature>
<feature type="compositionally biased region" description="Polar residues" evidence="1">
    <location>
        <begin position="503"/>
        <end position="515"/>
    </location>
</feature>
<feature type="region of interest" description="Disordered" evidence="1">
    <location>
        <begin position="443"/>
        <end position="603"/>
    </location>
</feature>
<organism evidence="2 3">
    <name type="scientific">Didymodactylos carnosus</name>
    <dbReference type="NCBI Taxonomy" id="1234261"/>
    <lineage>
        <taxon>Eukaryota</taxon>
        <taxon>Metazoa</taxon>
        <taxon>Spiralia</taxon>
        <taxon>Gnathifera</taxon>
        <taxon>Rotifera</taxon>
        <taxon>Eurotatoria</taxon>
        <taxon>Bdelloidea</taxon>
        <taxon>Philodinida</taxon>
        <taxon>Philodinidae</taxon>
        <taxon>Didymodactylos</taxon>
    </lineage>
</organism>
<feature type="region of interest" description="Disordered" evidence="1">
    <location>
        <begin position="27"/>
        <end position="157"/>
    </location>
</feature>
<dbReference type="AlphaFoldDB" id="A0A8S2Q584"/>
<dbReference type="InterPro" id="IPR029033">
    <property type="entry name" value="His_PPase_superfam"/>
</dbReference>
<feature type="compositionally biased region" description="Low complexity" evidence="1">
    <location>
        <begin position="86"/>
        <end position="98"/>
    </location>
</feature>
<dbReference type="Proteomes" id="UP000681722">
    <property type="component" value="Unassembled WGS sequence"/>
</dbReference>
<evidence type="ECO:0008006" key="4">
    <source>
        <dbReference type="Google" id="ProtNLM"/>
    </source>
</evidence>
<protein>
    <recommendedName>
        <fullName evidence="4">Phosphoglycerate mutase</fullName>
    </recommendedName>
</protein>
<feature type="compositionally biased region" description="Basic residues" evidence="1">
    <location>
        <begin position="58"/>
        <end position="67"/>
    </location>
</feature>
<dbReference type="Gene3D" id="3.40.50.1240">
    <property type="entry name" value="Phosphoglycerate mutase-like"/>
    <property type="match status" value="1"/>
</dbReference>
<name>A0A8S2Q584_9BILA</name>
<accession>A0A8S2Q584</accession>
<evidence type="ECO:0000256" key="1">
    <source>
        <dbReference type="SAM" id="MobiDB-lite"/>
    </source>
</evidence>
<comment type="caution">
    <text evidence="2">The sequence shown here is derived from an EMBL/GenBank/DDBJ whole genome shotgun (WGS) entry which is preliminary data.</text>
</comment>
<dbReference type="OrthoDB" id="414418at2759"/>
<sequence>MVDLLNSQQKKTGRGWNFLRRKQNSINNIANHSTTNPPLPTKQHINSETYDTDGSSINHHHHHHHHQPISTSDPLVSPQIHRQHGVSQISSPSVSRQSLKVLSPSAQTAQHHQHHEEHEIYSTLPSHQDTRKHIRNSRRTPVTDGTTHKSLPAGRTLSPINHQLPLVSHDANDHHHQQQRHGKDRLNDHLFIHPNTPLKLIFVRHSERANQALGPDWFSRAFDRRTGAYHPYDPKLPKILPSRRHFQAYEFDPPLTIRGLDDARITGQKMTDNNLSSTICLSSTALRCIQTCERLLSGMERRDSIPIRIEPGLFECPHFNNKLINSFMTKEELSKNGYNIKGDYKAMVSKINIPETLDQYFDRSQIVMQSIIDRYSFRGGNILIVTHAPGLVALTDALQKVKSNADTLYKTVSKFQYLKIKTKFVEQDENDESSLLILKTPVIKRPKSRGSKKPKYTKRAKKLRRKKLTHRSRSQPQPQTQLTLDDEKDLIDSSVTPKRKGKNSSNSVIETTTSKENIDLLKTTPNKQCRESERRSKSHNEQISLSASKQPSLKSDSKSKSKSNSKTKSGEETTNTNVKSKSKISSRRYKPQRSILRREGVPTRRTLSGIGGVVINDHPQITLISPRRKRGKN</sequence>
<proteinExistence type="predicted"/>
<dbReference type="PANTHER" id="PTHR16469">
    <property type="entry name" value="UBIQUITIN-ASSOCIATED AND SH3 DOMAIN-CONTAINING BA-RELATED"/>
    <property type="match status" value="1"/>
</dbReference>